<evidence type="ECO:0000256" key="7">
    <source>
        <dbReference type="PROSITE-ProRule" id="PRU00169"/>
    </source>
</evidence>
<keyword evidence="7" id="KW-0597">Phosphoprotein</keyword>
<dbReference type="SMART" id="SM00382">
    <property type="entry name" value="AAA"/>
    <property type="match status" value="1"/>
</dbReference>
<dbReference type="PROSITE" id="PS00688">
    <property type="entry name" value="SIGMA54_INTERACT_3"/>
    <property type="match status" value="1"/>
</dbReference>
<dbReference type="Gene3D" id="3.40.50.300">
    <property type="entry name" value="P-loop containing nucleotide triphosphate hydrolases"/>
    <property type="match status" value="1"/>
</dbReference>
<name>A0A1F4S2E7_UNCSA</name>
<evidence type="ECO:0008006" key="12">
    <source>
        <dbReference type="Google" id="ProtNLM"/>
    </source>
</evidence>
<dbReference type="InterPro" id="IPR025944">
    <property type="entry name" value="Sigma_54_int_dom_CS"/>
</dbReference>
<dbReference type="Pfam" id="PF00072">
    <property type="entry name" value="Response_reg"/>
    <property type="match status" value="1"/>
</dbReference>
<dbReference type="InterPro" id="IPR058031">
    <property type="entry name" value="AAA_lid_NorR"/>
</dbReference>
<dbReference type="PROSITE" id="PS50110">
    <property type="entry name" value="RESPONSE_REGULATORY"/>
    <property type="match status" value="1"/>
</dbReference>
<dbReference type="PROSITE" id="PS00676">
    <property type="entry name" value="SIGMA54_INTERACT_2"/>
    <property type="match status" value="1"/>
</dbReference>
<gene>
    <name evidence="10" type="ORF">A2290_01825</name>
</gene>
<reference evidence="10 11" key="1">
    <citation type="journal article" date="2016" name="Nat. Commun.">
        <title>Thousands of microbial genomes shed light on interconnected biogeochemical processes in an aquifer system.</title>
        <authorList>
            <person name="Anantharaman K."/>
            <person name="Brown C.T."/>
            <person name="Hug L.A."/>
            <person name="Sharon I."/>
            <person name="Castelle C.J."/>
            <person name="Probst A.J."/>
            <person name="Thomas B.C."/>
            <person name="Singh A."/>
            <person name="Wilkins M.J."/>
            <person name="Karaoz U."/>
            <person name="Brodie E.L."/>
            <person name="Williams K.H."/>
            <person name="Hubbard S.S."/>
            <person name="Banfield J.F."/>
        </authorList>
    </citation>
    <scope>NUCLEOTIDE SEQUENCE [LARGE SCALE GENOMIC DNA]</scope>
</reference>
<keyword evidence="2" id="KW-0067">ATP-binding</keyword>
<evidence type="ECO:0000256" key="2">
    <source>
        <dbReference type="ARBA" id="ARBA00022840"/>
    </source>
</evidence>
<evidence type="ECO:0000313" key="11">
    <source>
        <dbReference type="Proteomes" id="UP000177905"/>
    </source>
</evidence>
<sequence length="438" mass="49651">MQMLLSDNYEVIFASRGLEAIEKVKQFFPDLVLLDIRLPEIDGLEVLRRIKDIDPDLDVVMVTAMNTVQYAVDAMKAGAYDYITKPFDVGTISSLISKILEQKKLRNQNIFLKEEVDKRYRFEKMVGISPEMLELFSVISQISENDSTILIYGESGTGKELVARAIHNLSKRSNNLFVPVNCAAIPENLLESELFGHERGSFTGAVEKKLGKFEIADGGTLFLDEVSSLPLAMQAKLLRALQEKEIERVGGQHPIPVDARIVSATNINLLEAVKKNEFRNDLYYRLNVIPINISPLRERREDIPVLLKHFLDFYNVEFGKKIKGFSVDCEDALISYDWPGNVRELQNLIERLVVLSKDDVILEEKLPLEIRQAGGDGFIEIDPGLDTMNLRLASMKFESEFIKKALEKVGGRKNKAAELLGIHRNTLIQIEKKLKKQN</sequence>
<organism evidence="10 11">
    <name type="scientific">candidate division WOR-1 bacterium RIFOXYB2_FULL_36_35</name>
    <dbReference type="NCBI Taxonomy" id="1802578"/>
    <lineage>
        <taxon>Bacteria</taxon>
        <taxon>Bacillati</taxon>
        <taxon>Saganbacteria</taxon>
    </lineage>
</organism>
<keyword evidence="3" id="KW-0805">Transcription regulation</keyword>
<dbReference type="AlphaFoldDB" id="A0A1F4S2E7"/>
<dbReference type="PANTHER" id="PTHR32071">
    <property type="entry name" value="TRANSCRIPTIONAL REGULATORY PROTEIN"/>
    <property type="match status" value="1"/>
</dbReference>
<dbReference type="Proteomes" id="UP000177905">
    <property type="component" value="Unassembled WGS sequence"/>
</dbReference>
<dbReference type="InterPro" id="IPR027417">
    <property type="entry name" value="P-loop_NTPase"/>
</dbReference>
<dbReference type="InterPro" id="IPR001789">
    <property type="entry name" value="Sig_transdc_resp-reg_receiver"/>
</dbReference>
<dbReference type="GO" id="GO:0043565">
    <property type="term" value="F:sequence-specific DNA binding"/>
    <property type="evidence" value="ECO:0007669"/>
    <property type="project" value="InterPro"/>
</dbReference>
<dbReference type="InterPro" id="IPR002197">
    <property type="entry name" value="HTH_Fis"/>
</dbReference>
<dbReference type="InterPro" id="IPR025662">
    <property type="entry name" value="Sigma_54_int_dom_ATP-bd_1"/>
</dbReference>
<dbReference type="FunFam" id="1.10.8.60:FF:000014">
    <property type="entry name" value="DNA-binding transcriptional regulator NtrC"/>
    <property type="match status" value="1"/>
</dbReference>
<keyword evidence="4" id="KW-0238">DNA-binding</keyword>
<dbReference type="InterPro" id="IPR009057">
    <property type="entry name" value="Homeodomain-like_sf"/>
</dbReference>
<dbReference type="SMART" id="SM00448">
    <property type="entry name" value="REC"/>
    <property type="match status" value="1"/>
</dbReference>
<dbReference type="PRINTS" id="PR01590">
    <property type="entry name" value="HTHFIS"/>
</dbReference>
<feature type="domain" description="Response regulatory" evidence="9">
    <location>
        <begin position="1"/>
        <end position="100"/>
    </location>
</feature>
<dbReference type="Gene3D" id="3.40.50.2300">
    <property type="match status" value="1"/>
</dbReference>
<keyword evidence="1" id="KW-0547">Nucleotide-binding</keyword>
<keyword evidence="6" id="KW-0804">Transcription</keyword>
<evidence type="ECO:0000256" key="3">
    <source>
        <dbReference type="ARBA" id="ARBA00023015"/>
    </source>
</evidence>
<dbReference type="GO" id="GO:0006355">
    <property type="term" value="P:regulation of DNA-templated transcription"/>
    <property type="evidence" value="ECO:0007669"/>
    <property type="project" value="InterPro"/>
</dbReference>
<dbReference type="SUPFAM" id="SSF52540">
    <property type="entry name" value="P-loop containing nucleoside triphosphate hydrolases"/>
    <property type="match status" value="1"/>
</dbReference>
<dbReference type="SUPFAM" id="SSF52172">
    <property type="entry name" value="CheY-like"/>
    <property type="match status" value="1"/>
</dbReference>
<evidence type="ECO:0000259" key="9">
    <source>
        <dbReference type="PROSITE" id="PS50110"/>
    </source>
</evidence>
<accession>A0A1F4S2E7</accession>
<evidence type="ECO:0000259" key="8">
    <source>
        <dbReference type="PROSITE" id="PS50045"/>
    </source>
</evidence>
<dbReference type="PROSITE" id="PS50045">
    <property type="entry name" value="SIGMA54_INTERACT_4"/>
    <property type="match status" value="1"/>
</dbReference>
<evidence type="ECO:0000313" key="10">
    <source>
        <dbReference type="EMBL" id="OGC14588.1"/>
    </source>
</evidence>
<dbReference type="InterPro" id="IPR025943">
    <property type="entry name" value="Sigma_54_int_dom_ATP-bd_2"/>
</dbReference>
<keyword evidence="5" id="KW-0010">Activator</keyword>
<feature type="modified residue" description="4-aspartylphosphate" evidence="7">
    <location>
        <position position="35"/>
    </location>
</feature>
<evidence type="ECO:0000256" key="5">
    <source>
        <dbReference type="ARBA" id="ARBA00023159"/>
    </source>
</evidence>
<dbReference type="Pfam" id="PF25601">
    <property type="entry name" value="AAA_lid_14"/>
    <property type="match status" value="1"/>
</dbReference>
<dbReference type="FunFam" id="3.40.50.300:FF:000006">
    <property type="entry name" value="DNA-binding transcriptional regulator NtrC"/>
    <property type="match status" value="1"/>
</dbReference>
<evidence type="ECO:0000256" key="4">
    <source>
        <dbReference type="ARBA" id="ARBA00023125"/>
    </source>
</evidence>
<dbReference type="GO" id="GO:0000160">
    <property type="term" value="P:phosphorelay signal transduction system"/>
    <property type="evidence" value="ECO:0007669"/>
    <property type="project" value="InterPro"/>
</dbReference>
<dbReference type="InterPro" id="IPR002078">
    <property type="entry name" value="Sigma_54_int"/>
</dbReference>
<dbReference type="Gene3D" id="1.10.10.60">
    <property type="entry name" value="Homeodomain-like"/>
    <property type="match status" value="1"/>
</dbReference>
<dbReference type="Gene3D" id="1.10.8.60">
    <property type="match status" value="1"/>
</dbReference>
<protein>
    <recommendedName>
        <fullName evidence="12">Fis family transcriptional regulator</fullName>
    </recommendedName>
</protein>
<dbReference type="PROSITE" id="PS00675">
    <property type="entry name" value="SIGMA54_INTERACT_1"/>
    <property type="match status" value="1"/>
</dbReference>
<dbReference type="SUPFAM" id="SSF46689">
    <property type="entry name" value="Homeodomain-like"/>
    <property type="match status" value="1"/>
</dbReference>
<dbReference type="InterPro" id="IPR011006">
    <property type="entry name" value="CheY-like_superfamily"/>
</dbReference>
<feature type="domain" description="Sigma-54 factor interaction" evidence="8">
    <location>
        <begin position="125"/>
        <end position="354"/>
    </location>
</feature>
<dbReference type="Pfam" id="PF00158">
    <property type="entry name" value="Sigma54_activat"/>
    <property type="match status" value="1"/>
</dbReference>
<dbReference type="GO" id="GO:0005524">
    <property type="term" value="F:ATP binding"/>
    <property type="evidence" value="ECO:0007669"/>
    <property type="project" value="UniProtKB-KW"/>
</dbReference>
<evidence type="ECO:0000256" key="1">
    <source>
        <dbReference type="ARBA" id="ARBA00022741"/>
    </source>
</evidence>
<dbReference type="Pfam" id="PF02954">
    <property type="entry name" value="HTH_8"/>
    <property type="match status" value="1"/>
</dbReference>
<dbReference type="EMBL" id="MEUA01000034">
    <property type="protein sequence ID" value="OGC14588.1"/>
    <property type="molecule type" value="Genomic_DNA"/>
</dbReference>
<evidence type="ECO:0000256" key="6">
    <source>
        <dbReference type="ARBA" id="ARBA00023163"/>
    </source>
</evidence>
<proteinExistence type="predicted"/>
<dbReference type="InterPro" id="IPR003593">
    <property type="entry name" value="AAA+_ATPase"/>
</dbReference>
<comment type="caution">
    <text evidence="10">The sequence shown here is derived from an EMBL/GenBank/DDBJ whole genome shotgun (WGS) entry which is preliminary data.</text>
</comment>
<dbReference type="CDD" id="cd00009">
    <property type="entry name" value="AAA"/>
    <property type="match status" value="1"/>
</dbReference>